<dbReference type="InterPro" id="IPR006179">
    <property type="entry name" value="5_nucleotidase/apyrase"/>
</dbReference>
<dbReference type="SUPFAM" id="SSF56300">
    <property type="entry name" value="Metallo-dependent phosphatases"/>
    <property type="match status" value="1"/>
</dbReference>
<name>A0A931APG4_9FIRM</name>
<gene>
    <name evidence="5" type="ORF">I0Q91_05705</name>
</gene>
<dbReference type="Pfam" id="PF02872">
    <property type="entry name" value="5_nucleotid_C"/>
    <property type="match status" value="1"/>
</dbReference>
<dbReference type="SUPFAM" id="SSF55816">
    <property type="entry name" value="5'-nucleotidase (syn. UDP-sugar hydrolase), C-terminal domain"/>
    <property type="match status" value="1"/>
</dbReference>
<organism evidence="5 6">
    <name type="scientific">Halonatronomonas betaini</name>
    <dbReference type="NCBI Taxonomy" id="2778430"/>
    <lineage>
        <taxon>Bacteria</taxon>
        <taxon>Bacillati</taxon>
        <taxon>Bacillota</taxon>
        <taxon>Clostridia</taxon>
        <taxon>Halanaerobiales</taxon>
        <taxon>Halarsenatibacteraceae</taxon>
        <taxon>Halonatronomonas</taxon>
    </lineage>
</organism>
<dbReference type="Gene3D" id="3.60.21.10">
    <property type="match status" value="1"/>
</dbReference>
<dbReference type="GO" id="GO:0016787">
    <property type="term" value="F:hydrolase activity"/>
    <property type="evidence" value="ECO:0007669"/>
    <property type="project" value="UniProtKB-KW"/>
</dbReference>
<dbReference type="GO" id="GO:0030288">
    <property type="term" value="C:outer membrane-bounded periplasmic space"/>
    <property type="evidence" value="ECO:0007669"/>
    <property type="project" value="TreeGrafter"/>
</dbReference>
<evidence type="ECO:0000256" key="1">
    <source>
        <dbReference type="ARBA" id="ARBA00022729"/>
    </source>
</evidence>
<evidence type="ECO:0000313" key="6">
    <source>
        <dbReference type="Proteomes" id="UP000621436"/>
    </source>
</evidence>
<keyword evidence="1" id="KW-0732">Signal</keyword>
<evidence type="ECO:0000256" key="2">
    <source>
        <dbReference type="RuleBase" id="RU362119"/>
    </source>
</evidence>
<dbReference type="InterPro" id="IPR008334">
    <property type="entry name" value="5'-Nucleotdase_C"/>
</dbReference>
<dbReference type="Pfam" id="PF00149">
    <property type="entry name" value="Metallophos"/>
    <property type="match status" value="1"/>
</dbReference>
<dbReference type="GO" id="GO:0000166">
    <property type="term" value="F:nucleotide binding"/>
    <property type="evidence" value="ECO:0007669"/>
    <property type="project" value="UniProtKB-KW"/>
</dbReference>
<dbReference type="PRINTS" id="PR01607">
    <property type="entry name" value="APYRASEFAMLY"/>
</dbReference>
<dbReference type="InterPro" id="IPR036907">
    <property type="entry name" value="5'-Nucleotdase_C_sf"/>
</dbReference>
<comment type="caution">
    <text evidence="5">The sequence shown here is derived from an EMBL/GenBank/DDBJ whole genome shotgun (WGS) entry which is preliminary data.</text>
</comment>
<dbReference type="PANTHER" id="PTHR11575">
    <property type="entry name" value="5'-NUCLEOTIDASE-RELATED"/>
    <property type="match status" value="1"/>
</dbReference>
<dbReference type="PANTHER" id="PTHR11575:SF6">
    <property type="entry name" value="2',3'-CYCLIC-NUCLEOTIDE 2'-PHOSPHODIESTERASE_3'-NUCLEOTIDASE"/>
    <property type="match status" value="1"/>
</dbReference>
<protein>
    <submittedName>
        <fullName evidence="5">Bifunctional 2',3'-cyclic-nucleotide 2'-phosphodiesterase/3'-nucleotidase</fullName>
    </submittedName>
</protein>
<dbReference type="NCBIfam" id="NF006938">
    <property type="entry name" value="PRK09420.1"/>
    <property type="match status" value="1"/>
</dbReference>
<dbReference type="Proteomes" id="UP000621436">
    <property type="component" value="Unassembled WGS sequence"/>
</dbReference>
<feature type="domain" description="Calcineurin-like phosphoesterase" evidence="3">
    <location>
        <begin position="38"/>
        <end position="277"/>
    </location>
</feature>
<accession>A0A931APG4</accession>
<dbReference type="GO" id="GO:0009166">
    <property type="term" value="P:nucleotide catabolic process"/>
    <property type="evidence" value="ECO:0007669"/>
    <property type="project" value="InterPro"/>
</dbReference>
<comment type="similarity">
    <text evidence="2">Belongs to the 5'-nucleotidase family.</text>
</comment>
<evidence type="ECO:0000259" key="4">
    <source>
        <dbReference type="Pfam" id="PF02872"/>
    </source>
</evidence>
<sequence>MKKFKKLTVISLALTFMLIFTGILTGTITAEEDLHELTILGTTDFHQYVMPYNYMADEVDENIGVSKVSTLINDKRENYDNILLLDAGDVIQGSLLGSLEAGQLPGDLEQPVPPLQEGEYPVIIDAMNHMGYDAAAIGNHELQDYGIDYFRQAEVGSNFPWLNANLYDAEFTDINYFEPYAILEREIDGEPISIGVVSFVSPEVVQWGSAHLEGEVVGKDIIEEAESFIPRIRDVGADIVIVSAHTGIDPDDTDVNAGYYLSKIDGIDAMVLGHQHNEFPGGSEYDDVEGIDNEAGLVNDVPAVLPGAWGSHLGVIDMTLSQEDGEWNVVESSSRLKEVDENVESDPEIVDMVEEKHEATIEYVNTPIGETDTELTTYFSRVQDTATIKLVQEAQKWYVEERLELTEQEEYQDMPLISTAAPLRFGRQGPTDYTSIEPGSLNITDATDIYIYDNIFQVVKVTGEELREFLEESADNFNQIDPDEEADQQLINEYFEGFYYESIMGVEYEIDVTQELGERIVDLTYDGEPVEDDMEFLMATNNHRASGTATDVLDGSQSLLEAAPGDVKNQDVLVEYFAENDVVSPERENNWRIKPVDIEGDIIFHSDPSGVDYLETKGFEQIEYIETDEDGWGVYRMAF</sequence>
<dbReference type="EMBL" id="JADPIE010000003">
    <property type="protein sequence ID" value="MBF8436563.1"/>
    <property type="molecule type" value="Genomic_DNA"/>
</dbReference>
<dbReference type="InterPro" id="IPR004843">
    <property type="entry name" value="Calcineurin-like_PHP"/>
</dbReference>
<reference evidence="5" key="1">
    <citation type="submission" date="2020-11" db="EMBL/GenBank/DDBJ databases">
        <title>Halonatronomonas betainensis gen. nov., sp. nov. a novel haloalkaliphilic representative of the family Halanaerobiacae capable of betaine degradation.</title>
        <authorList>
            <person name="Boltyanskaya Y."/>
            <person name="Kevbrin V."/>
            <person name="Detkova E."/>
            <person name="Grouzdev D.S."/>
            <person name="Koziaeva V."/>
            <person name="Zhilina T."/>
        </authorList>
    </citation>
    <scope>NUCLEOTIDE SEQUENCE</scope>
    <source>
        <strain evidence="5">Z-7014</strain>
    </source>
</reference>
<dbReference type="AlphaFoldDB" id="A0A931APG4"/>
<feature type="domain" description="5'-Nucleotidase C-terminal" evidence="4">
    <location>
        <begin position="368"/>
        <end position="548"/>
    </location>
</feature>
<keyword evidence="6" id="KW-1185">Reference proteome</keyword>
<evidence type="ECO:0000259" key="3">
    <source>
        <dbReference type="Pfam" id="PF00149"/>
    </source>
</evidence>
<proteinExistence type="inferred from homology"/>
<dbReference type="InterPro" id="IPR029052">
    <property type="entry name" value="Metallo-depent_PP-like"/>
</dbReference>
<keyword evidence="2" id="KW-0547">Nucleotide-binding</keyword>
<dbReference type="RefSeq" id="WP_270453467.1">
    <property type="nucleotide sequence ID" value="NZ_JADPIE010000003.1"/>
</dbReference>
<keyword evidence="2" id="KW-0378">Hydrolase</keyword>
<dbReference type="Gene3D" id="3.90.780.10">
    <property type="entry name" value="5'-Nucleotidase, C-terminal domain"/>
    <property type="match status" value="1"/>
</dbReference>
<evidence type="ECO:0000313" key="5">
    <source>
        <dbReference type="EMBL" id="MBF8436563.1"/>
    </source>
</evidence>